<dbReference type="AlphaFoldDB" id="A0A0C3R6K0"/>
<reference evidence="1 2" key="1">
    <citation type="submission" date="2014-07" db="EMBL/GenBank/DDBJ databases">
        <title>Porphyromonadaceae bacterium OUH 308042 = ATCC BAA-2681 = DSM 28342 draft genome.</title>
        <authorList>
            <person name="Sydenham T.V."/>
            <person name="Hasman H."/>
            <person name="Justensen U.S."/>
        </authorList>
    </citation>
    <scope>NUCLEOTIDE SEQUENCE [LARGE SCALE GENOMIC DNA]</scope>
    <source>
        <strain evidence="1 2">OUH 308042</strain>
    </source>
</reference>
<comment type="caution">
    <text evidence="1">The sequence shown here is derived from an EMBL/GenBank/DDBJ whole genome shotgun (WGS) entry which is preliminary data.</text>
</comment>
<proteinExistence type="predicted"/>
<dbReference type="RefSeq" id="WP_041504910.1">
    <property type="nucleotide sequence ID" value="NZ_JPIU01000037.1"/>
</dbReference>
<dbReference type="Pfam" id="PF11013">
    <property type="entry name" value="DUF2851"/>
    <property type="match status" value="1"/>
</dbReference>
<dbReference type="Proteomes" id="UP000031980">
    <property type="component" value="Unassembled WGS sequence"/>
</dbReference>
<evidence type="ECO:0000313" key="1">
    <source>
        <dbReference type="EMBL" id="KIO45635.1"/>
    </source>
</evidence>
<evidence type="ECO:0000313" key="2">
    <source>
        <dbReference type="Proteomes" id="UP000031980"/>
    </source>
</evidence>
<dbReference type="InterPro" id="IPR021272">
    <property type="entry name" value="DUF2851"/>
</dbReference>
<dbReference type="EMBL" id="JPIU01000037">
    <property type="protein sequence ID" value="KIO45635.1"/>
    <property type="molecule type" value="Genomic_DNA"/>
</dbReference>
<accession>A0A0C3R6K0</accession>
<keyword evidence="2" id="KW-1185">Reference proteome</keyword>
<evidence type="ECO:0008006" key="3">
    <source>
        <dbReference type="Google" id="ProtNLM"/>
    </source>
</evidence>
<gene>
    <name evidence="1" type="ORF">BA92_04000</name>
</gene>
<organism evidence="1 2">
    <name type="scientific">Sanguibacteroides justesenii</name>
    <dbReference type="NCBI Taxonomy" id="1547597"/>
    <lineage>
        <taxon>Bacteria</taxon>
        <taxon>Pseudomonadati</taxon>
        <taxon>Bacteroidota</taxon>
        <taxon>Bacteroidia</taxon>
        <taxon>Bacteroidales</taxon>
        <taxon>Porphyromonadaceae</taxon>
        <taxon>Sanguibacteroides</taxon>
    </lineage>
</organism>
<name>A0A0C3R6K0_9PORP</name>
<protein>
    <recommendedName>
        <fullName evidence="3">DUF2851 family protein</fullName>
    </recommendedName>
</protein>
<sequence length="429" mass="50691">MNEEFLQYVWANSLFRESVCFSTGKKQIRILHVGTQNLDSGPDFFCARIEVDGIVLVGNVEIHQRGSDWYHHRHHEDPAYDNVILSIVEVADKDIYSSKGIKIESVILGFDKGLWDEYVYMRGIPLIPRCHRHLKHVGRYGKEIILSGYAVERLERKCHEIKEMLTRNRNDWEECFYRLLLKYWSGNVNADAFSLLAEYLPYKKILRCGDSLFKIEALLFGSSGFLEEEFESDEYRSSLQREYEYQSAKFELARMEIFQWRFMRVRPINFPSVCLALLAGMMYRFQSLFSVFLEIHSLPKAKELFDAKTSVYWNTHYRFNVVSPYRVKKIGEAMKDVILINAVIPLLFVYGKERGEEHYCEKALRWLDGLKAEKNRITRQWQRYGLTIQTALQSQALLQIRREYCEKHRCLQCKIAREVFRGLKETESV</sequence>